<dbReference type="SUPFAM" id="SSF52200">
    <property type="entry name" value="Toll/Interleukin receptor TIR domain"/>
    <property type="match status" value="1"/>
</dbReference>
<dbReference type="PROSITE" id="PS50104">
    <property type="entry name" value="TIR"/>
    <property type="match status" value="1"/>
</dbReference>
<gene>
    <name evidence="2" type="ORF">REB14_05095</name>
</gene>
<dbReference type="Pfam" id="PF13676">
    <property type="entry name" value="TIR_2"/>
    <property type="match status" value="1"/>
</dbReference>
<dbReference type="InterPro" id="IPR035897">
    <property type="entry name" value="Toll_tir_struct_dom_sf"/>
</dbReference>
<organism evidence="2 3">
    <name type="scientific">Chryseobacterium metallicongregator</name>
    <dbReference type="NCBI Taxonomy" id="3073042"/>
    <lineage>
        <taxon>Bacteria</taxon>
        <taxon>Pseudomonadati</taxon>
        <taxon>Bacteroidota</taxon>
        <taxon>Flavobacteriia</taxon>
        <taxon>Flavobacteriales</taxon>
        <taxon>Weeksellaceae</taxon>
        <taxon>Chryseobacterium group</taxon>
        <taxon>Chryseobacterium</taxon>
    </lineage>
</organism>
<evidence type="ECO:0000313" key="3">
    <source>
        <dbReference type="Proteomes" id="UP001260959"/>
    </source>
</evidence>
<reference evidence="2 3" key="1">
    <citation type="submission" date="2023-08" db="EMBL/GenBank/DDBJ databases">
        <authorList>
            <person name="Maltman C."/>
        </authorList>
    </citation>
    <scope>NUCLEOTIDE SEQUENCE [LARGE SCALE GENOMIC DNA]</scope>
    <source>
        <strain evidence="2 3">ES2</strain>
    </source>
</reference>
<keyword evidence="3" id="KW-1185">Reference proteome</keyword>
<sequence length="271" mass="31664">MNLVERVKNDFGKNFESLGYQAKLKQSGVIEGYEFMCVFNIKDYYQVSVVNCNILDENYKKIPKSLLAMKITEEEKKFSFYQLQQENPPFVSIPHNRNVYIYCNEVDSDVEEMNEFFLQHNLRLIIRDKKYREMEKADFFISHDSGDKESVARPLYEALKERGFKVWYDEYSLNIGDSLTESIMKGISESKHGILILSKKFLSNEKWVKFELQALLTKQVATNSKVILPVWHGISEEDLQGNYWLLDKLGGNTDKGIEKLADKLKESFQNS</sequence>
<feature type="domain" description="TIR" evidence="1">
    <location>
        <begin position="135"/>
        <end position="268"/>
    </location>
</feature>
<accession>A0ABU1E1A7</accession>
<dbReference type="Proteomes" id="UP001260959">
    <property type="component" value="Unassembled WGS sequence"/>
</dbReference>
<comment type="caution">
    <text evidence="2">The sequence shown here is derived from an EMBL/GenBank/DDBJ whole genome shotgun (WGS) entry which is preliminary data.</text>
</comment>
<evidence type="ECO:0000259" key="1">
    <source>
        <dbReference type="PROSITE" id="PS50104"/>
    </source>
</evidence>
<dbReference type="InterPro" id="IPR000157">
    <property type="entry name" value="TIR_dom"/>
</dbReference>
<dbReference type="RefSeq" id="WP_309521670.1">
    <property type="nucleotide sequence ID" value="NZ_JAVIXS010000003.1"/>
</dbReference>
<proteinExistence type="predicted"/>
<evidence type="ECO:0000313" key="2">
    <source>
        <dbReference type="EMBL" id="MDR4951561.1"/>
    </source>
</evidence>
<keyword evidence="2" id="KW-0675">Receptor</keyword>
<dbReference type="Gene3D" id="3.40.50.10140">
    <property type="entry name" value="Toll/interleukin-1 receptor homology (TIR) domain"/>
    <property type="match status" value="1"/>
</dbReference>
<dbReference type="EMBL" id="JAVIXS010000003">
    <property type="protein sequence ID" value="MDR4951561.1"/>
    <property type="molecule type" value="Genomic_DNA"/>
</dbReference>
<protein>
    <submittedName>
        <fullName evidence="2">Toll/interleukin-1 receptor domain-containing protein</fullName>
    </submittedName>
</protein>
<name>A0ABU1E1A7_9FLAO</name>